<organism evidence="2">
    <name type="scientific">marine sediment metagenome</name>
    <dbReference type="NCBI Taxonomy" id="412755"/>
    <lineage>
        <taxon>unclassified sequences</taxon>
        <taxon>metagenomes</taxon>
        <taxon>ecological metagenomes</taxon>
    </lineage>
</organism>
<sequence>MGPCQNPKHLDGWSPRWVILNTLATVAGAFSGVVALIVAVIALLRSGV</sequence>
<feature type="transmembrane region" description="Helical" evidence="1">
    <location>
        <begin position="17"/>
        <end position="44"/>
    </location>
</feature>
<keyword evidence="1" id="KW-0812">Transmembrane</keyword>
<gene>
    <name evidence="2" type="ORF">LCGC14_0294950</name>
</gene>
<reference evidence="2" key="1">
    <citation type="journal article" date="2015" name="Nature">
        <title>Complex archaea that bridge the gap between prokaryotes and eukaryotes.</title>
        <authorList>
            <person name="Spang A."/>
            <person name="Saw J.H."/>
            <person name="Jorgensen S.L."/>
            <person name="Zaremba-Niedzwiedzka K."/>
            <person name="Martijn J."/>
            <person name="Lind A.E."/>
            <person name="van Eijk R."/>
            <person name="Schleper C."/>
            <person name="Guy L."/>
            <person name="Ettema T.J."/>
        </authorList>
    </citation>
    <scope>NUCLEOTIDE SEQUENCE</scope>
</reference>
<evidence type="ECO:0000256" key="1">
    <source>
        <dbReference type="SAM" id="Phobius"/>
    </source>
</evidence>
<protein>
    <submittedName>
        <fullName evidence="2">Uncharacterized protein</fullName>
    </submittedName>
</protein>
<keyword evidence="1" id="KW-0472">Membrane</keyword>
<comment type="caution">
    <text evidence="2">The sequence shown here is derived from an EMBL/GenBank/DDBJ whole genome shotgun (WGS) entry which is preliminary data.</text>
</comment>
<accession>A0A0F9U946</accession>
<evidence type="ECO:0000313" key="2">
    <source>
        <dbReference type="EMBL" id="KKN83842.1"/>
    </source>
</evidence>
<dbReference type="AlphaFoldDB" id="A0A0F9U946"/>
<dbReference type="EMBL" id="LAZR01000179">
    <property type="protein sequence ID" value="KKN83842.1"/>
    <property type="molecule type" value="Genomic_DNA"/>
</dbReference>
<proteinExistence type="predicted"/>
<name>A0A0F9U946_9ZZZZ</name>
<keyword evidence="1" id="KW-1133">Transmembrane helix</keyword>